<evidence type="ECO:0000256" key="1">
    <source>
        <dbReference type="SAM" id="Phobius"/>
    </source>
</evidence>
<proteinExistence type="predicted"/>
<evidence type="ECO:0008006" key="4">
    <source>
        <dbReference type="Google" id="ProtNLM"/>
    </source>
</evidence>
<dbReference type="RefSeq" id="WP_340237077.1">
    <property type="nucleotide sequence ID" value="NZ_JBBEWC010000007.1"/>
</dbReference>
<name>A0ABW5J5M3_9BACT</name>
<keyword evidence="3" id="KW-1185">Reference proteome</keyword>
<keyword evidence="1" id="KW-1133">Transmembrane helix</keyword>
<comment type="caution">
    <text evidence="2">The sequence shown here is derived from an EMBL/GenBank/DDBJ whole genome shotgun (WGS) entry which is preliminary data.</text>
</comment>
<feature type="transmembrane region" description="Helical" evidence="1">
    <location>
        <begin position="251"/>
        <end position="275"/>
    </location>
</feature>
<keyword evidence="1" id="KW-0812">Transmembrane</keyword>
<feature type="transmembrane region" description="Helical" evidence="1">
    <location>
        <begin position="367"/>
        <end position="385"/>
    </location>
</feature>
<keyword evidence="1" id="KW-0472">Membrane</keyword>
<feature type="transmembrane region" description="Helical" evidence="1">
    <location>
        <begin position="131"/>
        <end position="151"/>
    </location>
</feature>
<feature type="transmembrane region" description="Helical" evidence="1">
    <location>
        <begin position="397"/>
        <end position="415"/>
    </location>
</feature>
<sequence>MAIYIDFILNKLLKYRQSLGLSFFFFGAPIIYFLRDGLKLAPNSTAFTAALTIGSLLIAFPFTIKRVYQTNTLGYLLCIAYSVIALFYLAVYAPNRGWFTNTTVELVYQGVILLSMFIFAGTSINSLKENFLFFSLIICLIGGLSLLYYIFRNPMYVIGMRASISFGGDDEMSAMGNPHIYAKSAYSGVVAGIILLSNEKRMLWRLFYIGSVLLMLLVVALCQAMAIILVTGVFFFLYYLSSINAHNIYKVLKWMFGWQGLVLFLMACGGVYYLWNYTRFDEYFINVSSIITDRIERIVTSLTDTKTASSVKLAGDDSASTRVTNITNLFKSIDERLEDGDWLTVIFGNGYHHKYIDSPIFQTLNDLGIMGFFVFTTLHIVLLYWVAKEVFKPSNNFTLFVAYVFLVTAIQNFTMGMPYDYQRWTAMIFVARFALNYKRVPIVKQPQTALVN</sequence>
<feature type="transmembrane region" description="Helical" evidence="1">
    <location>
        <begin position="106"/>
        <end position="124"/>
    </location>
</feature>
<accession>A0ABW5J5M3</accession>
<dbReference type="EMBL" id="JBHULC010000009">
    <property type="protein sequence ID" value="MFD2521317.1"/>
    <property type="molecule type" value="Genomic_DNA"/>
</dbReference>
<organism evidence="2 3">
    <name type="scientific">Emticicia soli</name>
    <dbReference type="NCBI Taxonomy" id="2027878"/>
    <lineage>
        <taxon>Bacteria</taxon>
        <taxon>Pseudomonadati</taxon>
        <taxon>Bacteroidota</taxon>
        <taxon>Cytophagia</taxon>
        <taxon>Cytophagales</taxon>
        <taxon>Leadbetterellaceae</taxon>
        <taxon>Emticicia</taxon>
    </lineage>
</organism>
<feature type="transmembrane region" description="Helical" evidence="1">
    <location>
        <begin position="206"/>
        <end position="239"/>
    </location>
</feature>
<evidence type="ECO:0000313" key="3">
    <source>
        <dbReference type="Proteomes" id="UP001597510"/>
    </source>
</evidence>
<feature type="transmembrane region" description="Helical" evidence="1">
    <location>
        <begin position="18"/>
        <end position="34"/>
    </location>
</feature>
<protein>
    <recommendedName>
        <fullName evidence="4">O-antigen ligase domain-containing protein</fullName>
    </recommendedName>
</protein>
<reference evidence="3" key="1">
    <citation type="journal article" date="2019" name="Int. J. Syst. Evol. Microbiol.">
        <title>The Global Catalogue of Microorganisms (GCM) 10K type strain sequencing project: providing services to taxonomists for standard genome sequencing and annotation.</title>
        <authorList>
            <consortium name="The Broad Institute Genomics Platform"/>
            <consortium name="The Broad Institute Genome Sequencing Center for Infectious Disease"/>
            <person name="Wu L."/>
            <person name="Ma J."/>
        </authorList>
    </citation>
    <scope>NUCLEOTIDE SEQUENCE [LARGE SCALE GENOMIC DNA]</scope>
    <source>
        <strain evidence="3">KCTC 52344</strain>
    </source>
</reference>
<evidence type="ECO:0000313" key="2">
    <source>
        <dbReference type="EMBL" id="MFD2521317.1"/>
    </source>
</evidence>
<gene>
    <name evidence="2" type="ORF">ACFSR2_10500</name>
</gene>
<feature type="transmembrane region" description="Helical" evidence="1">
    <location>
        <begin position="46"/>
        <end position="64"/>
    </location>
</feature>
<dbReference type="Proteomes" id="UP001597510">
    <property type="component" value="Unassembled WGS sequence"/>
</dbReference>
<feature type="transmembrane region" description="Helical" evidence="1">
    <location>
        <begin position="73"/>
        <end position="94"/>
    </location>
</feature>